<accession>A0ABT0FJA9</accession>
<dbReference type="Proteomes" id="UP001317259">
    <property type="component" value="Unassembled WGS sequence"/>
</dbReference>
<name>A0ABT0FJA9_9ACTN</name>
<evidence type="ECO:0000313" key="1">
    <source>
        <dbReference type="EMBL" id="MCK2212390.1"/>
    </source>
</evidence>
<reference evidence="1 2" key="1">
    <citation type="submission" date="2022-04" db="EMBL/GenBank/DDBJ databases">
        <title>Genome draft of Actinomadura sp. ATCC 31491.</title>
        <authorList>
            <person name="Shi X."/>
            <person name="Du Y."/>
        </authorList>
    </citation>
    <scope>NUCLEOTIDE SEQUENCE [LARGE SCALE GENOMIC DNA]</scope>
    <source>
        <strain evidence="1 2">ATCC 31491</strain>
    </source>
</reference>
<dbReference type="RefSeq" id="WP_242377111.1">
    <property type="nucleotide sequence ID" value="NZ_JAKRKC020000001.1"/>
</dbReference>
<keyword evidence="2" id="KW-1185">Reference proteome</keyword>
<organism evidence="1 2">
    <name type="scientific">Actinomadura luzonensis</name>
    <dbReference type="NCBI Taxonomy" id="2805427"/>
    <lineage>
        <taxon>Bacteria</taxon>
        <taxon>Bacillati</taxon>
        <taxon>Actinomycetota</taxon>
        <taxon>Actinomycetes</taxon>
        <taxon>Streptosporangiales</taxon>
        <taxon>Thermomonosporaceae</taxon>
        <taxon>Actinomadura</taxon>
    </lineage>
</organism>
<evidence type="ECO:0000313" key="2">
    <source>
        <dbReference type="Proteomes" id="UP001317259"/>
    </source>
</evidence>
<dbReference type="EMBL" id="JAKRKC020000001">
    <property type="protein sequence ID" value="MCK2212390.1"/>
    <property type="molecule type" value="Genomic_DNA"/>
</dbReference>
<gene>
    <name evidence="1" type="ORF">MF672_001035</name>
</gene>
<sequence length="215" mass="22571">MRLIGRTALKDALAAAARRAGSTLVQVASDADPTLVGEGGKVRISSDQELPWLVARHVLTVLVEACTVPPLRVEAVVLAPAAGLCGPAYAGPVDAVRDLGVQEFRAGPASTAVTARMMTVQHTRCWVLSCMLTGPDGMPTAPRPDLVRCLPGGLSPDTAVATQFQHDRGQDPWWPGLVTLGPPHRSADGALRLLLLATEGELADALMRPLTGRKP</sequence>
<proteinExistence type="predicted"/>
<comment type="caution">
    <text evidence="1">The sequence shown here is derived from an EMBL/GenBank/DDBJ whole genome shotgun (WGS) entry which is preliminary data.</text>
</comment>
<protein>
    <submittedName>
        <fullName evidence="1">Uncharacterized protein</fullName>
    </submittedName>
</protein>